<dbReference type="RefSeq" id="XP_030767882.1">
    <property type="nucleotide sequence ID" value="XM_030912022.1"/>
</dbReference>
<feature type="compositionally biased region" description="Basic and acidic residues" evidence="1">
    <location>
        <begin position="190"/>
        <end position="199"/>
    </location>
</feature>
<dbReference type="OrthoDB" id="286301at2759"/>
<organism evidence="4 5">
    <name type="scientific">Sitophilus oryzae</name>
    <name type="common">Rice weevil</name>
    <name type="synonym">Curculio oryzae</name>
    <dbReference type="NCBI Taxonomy" id="7048"/>
    <lineage>
        <taxon>Eukaryota</taxon>
        <taxon>Metazoa</taxon>
        <taxon>Ecdysozoa</taxon>
        <taxon>Arthropoda</taxon>
        <taxon>Hexapoda</taxon>
        <taxon>Insecta</taxon>
        <taxon>Pterygota</taxon>
        <taxon>Neoptera</taxon>
        <taxon>Endopterygota</taxon>
        <taxon>Coleoptera</taxon>
        <taxon>Polyphaga</taxon>
        <taxon>Cucujiformia</taxon>
        <taxon>Curculionidae</taxon>
        <taxon>Dryophthorinae</taxon>
        <taxon>Sitophilus</taxon>
    </lineage>
</organism>
<dbReference type="InterPro" id="IPR000782">
    <property type="entry name" value="FAS1_domain"/>
</dbReference>
<evidence type="ECO:0000313" key="5">
    <source>
        <dbReference type="RefSeq" id="XP_030767882.1"/>
    </source>
</evidence>
<dbReference type="SMART" id="SM00554">
    <property type="entry name" value="FAS1"/>
    <property type="match status" value="4"/>
</dbReference>
<name>A0A6J2YX86_SITOR</name>
<evidence type="ECO:0000256" key="2">
    <source>
        <dbReference type="SAM" id="SignalP"/>
    </source>
</evidence>
<sequence length="845" mass="94163">MFRQTFLLGILVVWGVHGDFFNDLTLFHNLEPPLQPFPWERPAVGIVVGKQRSVESSPLEKDREPLGPDYRDPVAAGSEDKPVVTDGSKTNKDTPVLNPKKENQGPKHPINPILPGGVIDVQAGSFPSFSSPFGPEFDFPALPGLEKPGSGFGFGGLFGIGDGQRWWKGKNVCIEREESTDDDDDQEDDLEKKNKTEKVEEPNIFSTSIRLSNCFETENKYECITKINNHGVVKTFTVRYKCCYGYKRTPQSGGCVKQGELKPILQTLDDLKLGEFRTLIKSSGLDDTVKDGNYTLFVPSDDAIHDYNDKINDMNKVDLARRRRAVSPLSSKDFVLSHLTDGFVELGDLQNEAKLPSEDDKKSPIRINIYPTHTYEKMLTANCARVKKGNILADNGIVHILDKVVTPATDSIQQIIDNHPKLTTFKRVVGNTDIPKHFKPEGHYTIFAPTDEAFNKLDEIQRQKLLNGGGCASNILKHHIVAHTVCSSAIIGNATTHNVEGINLNMERTLDDELIFEEKAKIVESDVIGTNGVIHLIDTLIIPDSGQYIGNVLKSHHFDKFQELVEKAGMTSELNNFDNATVFVPTDKAFENPHAQKYLEKIGDDKEKLKELIKYHIIDGEIESNDMSNNMKIATKDEGKELRVNLYSTLPLFTNVINRATINCARLIGFDEKTCGSVVHEVNRLLVPPTKTILDLINEDERYSTLKQLLKDTEVEKVLQENNRSITFLAPTDETFATLEEVDRKMLLENKEKAEEVLKMHVLTEVLCCSGVGPHTWGFNSFVPTLGSQRVEVGRTGSQVRVNRAVVTSCDNLATNGVLHTINKVLAPKKPAVATIGGGFFLFDL</sequence>
<dbReference type="GO" id="GO:0005615">
    <property type="term" value="C:extracellular space"/>
    <property type="evidence" value="ECO:0007669"/>
    <property type="project" value="TreeGrafter"/>
</dbReference>
<feature type="domain" description="FAS1" evidence="3">
    <location>
        <begin position="545"/>
        <end position="686"/>
    </location>
</feature>
<feature type="region of interest" description="Disordered" evidence="1">
    <location>
        <begin position="177"/>
        <end position="199"/>
    </location>
</feature>
<keyword evidence="2" id="KW-0732">Signal</keyword>
<reference evidence="5" key="1">
    <citation type="submission" date="2025-08" db="UniProtKB">
        <authorList>
            <consortium name="RefSeq"/>
        </authorList>
    </citation>
    <scope>IDENTIFICATION</scope>
    <source>
        <tissue evidence="5">Gonads</tissue>
    </source>
</reference>
<accession>A0A6J2YX86</accession>
<dbReference type="GO" id="GO:0030198">
    <property type="term" value="P:extracellular matrix organization"/>
    <property type="evidence" value="ECO:0007669"/>
    <property type="project" value="TreeGrafter"/>
</dbReference>
<dbReference type="InParanoid" id="A0A6J2YX86"/>
<proteinExistence type="predicted"/>
<feature type="region of interest" description="Disordered" evidence="1">
    <location>
        <begin position="51"/>
        <end position="111"/>
    </location>
</feature>
<evidence type="ECO:0000259" key="3">
    <source>
        <dbReference type="PROSITE" id="PS50213"/>
    </source>
</evidence>
<feature type="compositionally biased region" description="Acidic residues" evidence="1">
    <location>
        <begin position="178"/>
        <end position="189"/>
    </location>
</feature>
<dbReference type="FunCoup" id="A0A6J2YX86">
    <property type="interactions" value="49"/>
</dbReference>
<evidence type="ECO:0000256" key="1">
    <source>
        <dbReference type="SAM" id="MobiDB-lite"/>
    </source>
</evidence>
<feature type="domain" description="FAS1" evidence="3">
    <location>
        <begin position="409"/>
        <end position="541"/>
    </location>
</feature>
<evidence type="ECO:0000313" key="4">
    <source>
        <dbReference type="Proteomes" id="UP000504635"/>
    </source>
</evidence>
<dbReference type="Proteomes" id="UP000504635">
    <property type="component" value="Unplaced"/>
</dbReference>
<dbReference type="GeneID" id="115891538"/>
<dbReference type="KEGG" id="soy:115891538"/>
<dbReference type="PANTHER" id="PTHR10900:SF77">
    <property type="entry name" value="FI19380P1"/>
    <property type="match status" value="1"/>
</dbReference>
<dbReference type="PANTHER" id="PTHR10900">
    <property type="entry name" value="PERIOSTIN-RELATED"/>
    <property type="match status" value="1"/>
</dbReference>
<dbReference type="GO" id="GO:0031012">
    <property type="term" value="C:extracellular matrix"/>
    <property type="evidence" value="ECO:0007669"/>
    <property type="project" value="TreeGrafter"/>
</dbReference>
<feature type="compositionally biased region" description="Basic and acidic residues" evidence="1">
    <location>
        <begin position="58"/>
        <end position="83"/>
    </location>
</feature>
<dbReference type="InterPro" id="IPR050904">
    <property type="entry name" value="Adhesion/Biosynth-related"/>
</dbReference>
<dbReference type="Pfam" id="PF02469">
    <property type="entry name" value="Fasciclin"/>
    <property type="match status" value="4"/>
</dbReference>
<dbReference type="InterPro" id="IPR036378">
    <property type="entry name" value="FAS1_dom_sf"/>
</dbReference>
<gene>
    <name evidence="5" type="primary">LOC115891538</name>
</gene>
<feature type="chain" id="PRO_5027115983" evidence="2">
    <location>
        <begin position="19"/>
        <end position="845"/>
    </location>
</feature>
<keyword evidence="4" id="KW-1185">Reference proteome</keyword>
<feature type="domain" description="FAS1" evidence="3">
    <location>
        <begin position="690"/>
        <end position="826"/>
    </location>
</feature>
<feature type="domain" description="FAS1" evidence="3">
    <location>
        <begin position="260"/>
        <end position="405"/>
    </location>
</feature>
<feature type="signal peptide" evidence="2">
    <location>
        <begin position="1"/>
        <end position="18"/>
    </location>
</feature>
<dbReference type="SUPFAM" id="SSF82153">
    <property type="entry name" value="FAS1 domain"/>
    <property type="match status" value="4"/>
</dbReference>
<dbReference type="GO" id="GO:0007155">
    <property type="term" value="P:cell adhesion"/>
    <property type="evidence" value="ECO:0007669"/>
    <property type="project" value="TreeGrafter"/>
</dbReference>
<dbReference type="AlphaFoldDB" id="A0A6J2YX86"/>
<protein>
    <submittedName>
        <fullName evidence="5">Transforming growth factor-beta-induced protein ig-h3</fullName>
    </submittedName>
</protein>
<dbReference type="GO" id="GO:0050839">
    <property type="term" value="F:cell adhesion molecule binding"/>
    <property type="evidence" value="ECO:0007669"/>
    <property type="project" value="TreeGrafter"/>
</dbReference>
<dbReference type="PROSITE" id="PS50213">
    <property type="entry name" value="FAS1"/>
    <property type="match status" value="4"/>
</dbReference>
<dbReference type="Gene3D" id="2.30.180.10">
    <property type="entry name" value="FAS1 domain"/>
    <property type="match status" value="4"/>
</dbReference>